<keyword evidence="1" id="KW-0238">DNA-binding</keyword>
<accession>A0ABU2ZXK8</accession>
<evidence type="ECO:0000259" key="4">
    <source>
        <dbReference type="PROSITE" id="PS51736"/>
    </source>
</evidence>
<dbReference type="RefSeq" id="WP_311577309.1">
    <property type="nucleotide sequence ID" value="NZ_JAVRIF010000001.1"/>
</dbReference>
<sequence length="547" mass="63023">MTQTKKAYLYQRFSSDRQKDNSSLYRQTEAQEAWLSRHPDVIVEERLIDEALSGFKGHHLEKGALGRLVEQIEKGNIEKGSLILVEHFSRLTRQNIDKAEELIRKIWDANITIVTVRCGSEYPPSSINDMATRIKLIVEIEAAYKDSKWRSDKAKASHAKKRVEASKGVTPRIRKHFWLDTEGKLNQFSVAVKDMFTLYLEGKGQTLILRTLQHKYPDFEPIQKMQATTVIRCIKSMSCIGLWRGNKVFERAVSDEIFYQAQKTNRERLFKNVQPDRHWPLSGLIECGHCGKGMSIQQSGKSLPLLRCSNKQRKGKDKSGCDAAATFPYSIADHYFSYYVYHQVLSELTIKNKDDEANNSLNKLEELLKQEKLKFSKARKQYDHYNKNGDELEVMLDLMQSSSRKIKEMEAEIRKIKAQVDTGFNMEISKEIFKLSNDPIKLNIALHKIGFKITLKNDELSYKGVRTLKYKGYSRKLCQYRYQINGCTQLLPTEGLTAEKLLVKSRTVDKRAEGFLEKLQDLYVDSIESIKKGGNVTVADTFKMLAQ</sequence>
<keyword evidence="3" id="KW-0175">Coiled coil</keyword>
<keyword evidence="6" id="KW-1185">Reference proteome</keyword>
<proteinExistence type="predicted"/>
<dbReference type="SMART" id="SM00857">
    <property type="entry name" value="Resolvase"/>
    <property type="match status" value="1"/>
</dbReference>
<dbReference type="InterPro" id="IPR036162">
    <property type="entry name" value="Resolvase-like_N_sf"/>
</dbReference>
<dbReference type="Gene3D" id="3.40.50.1390">
    <property type="entry name" value="Resolvase, N-terminal catalytic domain"/>
    <property type="match status" value="1"/>
</dbReference>
<evidence type="ECO:0000313" key="6">
    <source>
        <dbReference type="Proteomes" id="UP001266357"/>
    </source>
</evidence>
<dbReference type="PANTHER" id="PTHR30461:SF2">
    <property type="entry name" value="SERINE RECOMBINASE PINE-RELATED"/>
    <property type="match status" value="1"/>
</dbReference>
<dbReference type="Pfam" id="PF13408">
    <property type="entry name" value="Zn_ribbon_recom"/>
    <property type="match status" value="1"/>
</dbReference>
<feature type="coiled-coil region" evidence="3">
    <location>
        <begin position="350"/>
        <end position="419"/>
    </location>
</feature>
<name>A0ABU2ZXK8_9GAMM</name>
<dbReference type="PROSITE" id="PS51736">
    <property type="entry name" value="RECOMBINASES_3"/>
    <property type="match status" value="1"/>
</dbReference>
<evidence type="ECO:0000313" key="5">
    <source>
        <dbReference type="EMBL" id="MDT0602666.1"/>
    </source>
</evidence>
<reference evidence="5 6" key="1">
    <citation type="submission" date="2023-09" db="EMBL/GenBank/DDBJ databases">
        <authorList>
            <person name="Rey-Velasco X."/>
        </authorList>
    </citation>
    <scope>NUCLEOTIDE SEQUENCE [LARGE SCALE GENOMIC DNA]</scope>
    <source>
        <strain evidence="5 6">W431</strain>
    </source>
</reference>
<dbReference type="InterPro" id="IPR006119">
    <property type="entry name" value="Resolv_N"/>
</dbReference>
<evidence type="ECO:0000256" key="2">
    <source>
        <dbReference type="ARBA" id="ARBA00023172"/>
    </source>
</evidence>
<comment type="caution">
    <text evidence="5">The sequence shown here is derived from an EMBL/GenBank/DDBJ whole genome shotgun (WGS) entry which is preliminary data.</text>
</comment>
<dbReference type="Pfam" id="PF00239">
    <property type="entry name" value="Resolvase"/>
    <property type="match status" value="1"/>
</dbReference>
<dbReference type="InterPro" id="IPR025827">
    <property type="entry name" value="Zn_ribbon_recom_dom"/>
</dbReference>
<protein>
    <submittedName>
        <fullName evidence="5">Recombinase family protein</fullName>
    </submittedName>
</protein>
<dbReference type="InterPro" id="IPR050639">
    <property type="entry name" value="SSR_resolvase"/>
</dbReference>
<dbReference type="EMBL" id="JAVRIF010000001">
    <property type="protein sequence ID" value="MDT0602666.1"/>
    <property type="molecule type" value="Genomic_DNA"/>
</dbReference>
<dbReference type="Proteomes" id="UP001266357">
    <property type="component" value="Unassembled WGS sequence"/>
</dbReference>
<dbReference type="SUPFAM" id="SSF53041">
    <property type="entry name" value="Resolvase-like"/>
    <property type="match status" value="1"/>
</dbReference>
<keyword evidence="2" id="KW-0233">DNA recombination</keyword>
<dbReference type="PANTHER" id="PTHR30461">
    <property type="entry name" value="DNA-INVERTASE FROM LAMBDOID PROPHAGE"/>
    <property type="match status" value="1"/>
</dbReference>
<feature type="domain" description="Resolvase/invertase-type recombinase catalytic" evidence="4">
    <location>
        <begin position="6"/>
        <end position="165"/>
    </location>
</feature>
<evidence type="ECO:0000256" key="1">
    <source>
        <dbReference type="ARBA" id="ARBA00023125"/>
    </source>
</evidence>
<gene>
    <name evidence="5" type="ORF">RM573_03600</name>
</gene>
<evidence type="ECO:0000256" key="3">
    <source>
        <dbReference type="SAM" id="Coils"/>
    </source>
</evidence>
<organism evidence="5 6">
    <name type="scientific">Thalassotalea castellviae</name>
    <dbReference type="NCBI Taxonomy" id="3075612"/>
    <lineage>
        <taxon>Bacteria</taxon>
        <taxon>Pseudomonadati</taxon>
        <taxon>Pseudomonadota</taxon>
        <taxon>Gammaproteobacteria</taxon>
        <taxon>Alteromonadales</taxon>
        <taxon>Colwelliaceae</taxon>
        <taxon>Thalassotalea</taxon>
    </lineage>
</organism>
<dbReference type="CDD" id="cd00338">
    <property type="entry name" value="Ser_Recombinase"/>
    <property type="match status" value="1"/>
</dbReference>